<gene>
    <name evidence="1" type="ORF">CPSG_05299</name>
</gene>
<protein>
    <submittedName>
        <fullName evidence="1">Uncharacterized protein</fullName>
    </submittedName>
</protein>
<dbReference type="VEuPathDB" id="FungiDB:CPSG_05299"/>
<evidence type="ECO:0000313" key="1">
    <source>
        <dbReference type="EMBL" id="EFW18613.1"/>
    </source>
</evidence>
<dbReference type="EMBL" id="GL636492">
    <property type="protein sequence ID" value="EFW18613.1"/>
    <property type="molecule type" value="Genomic_DNA"/>
</dbReference>
<organism evidence="2">
    <name type="scientific">Coccidioides posadasii (strain RMSCC 757 / Silveira)</name>
    <name type="common">Valley fever fungus</name>
    <dbReference type="NCBI Taxonomy" id="443226"/>
    <lineage>
        <taxon>Eukaryota</taxon>
        <taxon>Fungi</taxon>
        <taxon>Dikarya</taxon>
        <taxon>Ascomycota</taxon>
        <taxon>Pezizomycotina</taxon>
        <taxon>Eurotiomycetes</taxon>
        <taxon>Eurotiomycetidae</taxon>
        <taxon>Onygenales</taxon>
        <taxon>Onygenaceae</taxon>
        <taxon>Coccidioides</taxon>
    </lineage>
</organism>
<accession>E9D531</accession>
<dbReference type="Proteomes" id="UP000002497">
    <property type="component" value="Unassembled WGS sequence"/>
</dbReference>
<dbReference type="AlphaFoldDB" id="E9D531"/>
<dbReference type="HOGENOM" id="CLU_1970364_0_0_1"/>
<name>E9D531_COCPS</name>
<sequence length="127" mass="14367">MGIPMNMNLEPPCPSNHGMPQRVTTIPLPPLESFAALGFINIYNRADIRWEITPYAQKILPSALISQLTVHPDFLDIGELREISALDLGTALWRLPLSRMPEQLEWFKSVQSTCWRTLSAIYGPMMS</sequence>
<reference evidence="2" key="1">
    <citation type="journal article" date="2010" name="Genome Res.">
        <title>Population genomic sequencing of Coccidioides fungi reveals recent hybridization and transposon control.</title>
        <authorList>
            <person name="Neafsey D.E."/>
            <person name="Barker B.M."/>
            <person name="Sharpton T.J."/>
            <person name="Stajich J.E."/>
            <person name="Park D.J."/>
            <person name="Whiston E."/>
            <person name="Hung C.-Y."/>
            <person name="McMahan C."/>
            <person name="White J."/>
            <person name="Sykes S."/>
            <person name="Heiman D."/>
            <person name="Young S."/>
            <person name="Zeng Q."/>
            <person name="Abouelleil A."/>
            <person name="Aftuck L."/>
            <person name="Bessette D."/>
            <person name="Brown A."/>
            <person name="FitzGerald M."/>
            <person name="Lui A."/>
            <person name="Macdonald J.P."/>
            <person name="Priest M."/>
            <person name="Orbach M.J."/>
            <person name="Galgiani J.N."/>
            <person name="Kirkland T.N."/>
            <person name="Cole G.T."/>
            <person name="Birren B.W."/>
            <person name="Henn M.R."/>
            <person name="Taylor J.W."/>
            <person name="Rounsley S.D."/>
        </authorList>
    </citation>
    <scope>NUCLEOTIDE SEQUENCE [LARGE SCALE GENOMIC DNA]</scope>
    <source>
        <strain evidence="2">RMSCC 757 / Silveira</strain>
    </source>
</reference>
<reference evidence="2" key="2">
    <citation type="submission" date="2010-03" db="EMBL/GenBank/DDBJ databases">
        <title>The genome sequence of Coccidioides posadasii strain Silveira.</title>
        <authorList>
            <consortium name="The Broad Institute Genome Sequencing Center for Infectious Disease"/>
            <person name="Neafsey D."/>
            <person name="Orbach M."/>
            <person name="Henn M.R."/>
            <person name="Cole G.T."/>
            <person name="Galgiani J."/>
            <person name="Gardner M.J."/>
            <person name="Kirkland T.N."/>
            <person name="Taylor J.W."/>
            <person name="Young S.K."/>
            <person name="Zeng Q."/>
            <person name="Koehrsen M."/>
            <person name="Alvarado L."/>
            <person name="Berlin A."/>
            <person name="Borenstein D."/>
            <person name="Chapman S.B."/>
            <person name="Chen Z."/>
            <person name="Engels R."/>
            <person name="Freedman E."/>
            <person name="Gellesch M."/>
            <person name="Goldberg J."/>
            <person name="Griggs A."/>
            <person name="Gujja S."/>
            <person name="Heilman E."/>
            <person name="Heiman D."/>
            <person name="Howarth C."/>
            <person name="Jen D."/>
            <person name="Larson L."/>
            <person name="Mehta T."/>
            <person name="Neiman D."/>
            <person name="Park D."/>
            <person name="Pearson M."/>
            <person name="Richards J."/>
            <person name="Roberts A."/>
            <person name="Saif S."/>
            <person name="Shea T."/>
            <person name="Shenoy N."/>
            <person name="Sisk P."/>
            <person name="Stolte C."/>
            <person name="Sykes S."/>
            <person name="Walk T."/>
            <person name="White J."/>
            <person name="Yandava C."/>
            <person name="Haas B."/>
            <person name="Nusbaum C."/>
            <person name="Birren B."/>
        </authorList>
    </citation>
    <scope>NUCLEOTIDE SEQUENCE [LARGE SCALE GENOMIC DNA]</scope>
    <source>
        <strain evidence="2">RMSCC 757 / Silveira</strain>
    </source>
</reference>
<proteinExistence type="predicted"/>
<evidence type="ECO:0000313" key="2">
    <source>
        <dbReference type="Proteomes" id="UP000002497"/>
    </source>
</evidence>
<keyword evidence="2" id="KW-1185">Reference proteome</keyword>